<organism evidence="2 3">
    <name type="scientific">Prunus yedoensis var. nudiflora</name>
    <dbReference type="NCBI Taxonomy" id="2094558"/>
    <lineage>
        <taxon>Eukaryota</taxon>
        <taxon>Viridiplantae</taxon>
        <taxon>Streptophyta</taxon>
        <taxon>Embryophyta</taxon>
        <taxon>Tracheophyta</taxon>
        <taxon>Spermatophyta</taxon>
        <taxon>Magnoliopsida</taxon>
        <taxon>eudicotyledons</taxon>
        <taxon>Gunneridae</taxon>
        <taxon>Pentapetalae</taxon>
        <taxon>rosids</taxon>
        <taxon>fabids</taxon>
        <taxon>Rosales</taxon>
        <taxon>Rosaceae</taxon>
        <taxon>Amygdaloideae</taxon>
        <taxon>Amygdaleae</taxon>
        <taxon>Prunus</taxon>
    </lineage>
</organism>
<feature type="domain" description="26S proteasome regulatory subunit RPN5 C-terminal" evidence="1">
    <location>
        <begin position="116"/>
        <end position="148"/>
    </location>
</feature>
<reference evidence="2 3" key="1">
    <citation type="submission" date="2018-02" db="EMBL/GenBank/DDBJ databases">
        <title>Draft genome of wild Prunus yedoensis var. nudiflora.</title>
        <authorList>
            <person name="Baek S."/>
            <person name="Kim J.-H."/>
            <person name="Choi K."/>
            <person name="Kim G.-B."/>
            <person name="Cho A."/>
            <person name="Jang H."/>
            <person name="Shin C.-H."/>
            <person name="Yu H.-J."/>
            <person name="Mun J.-H."/>
        </authorList>
    </citation>
    <scope>NUCLEOTIDE SEQUENCE [LARGE SCALE GENOMIC DNA]</scope>
    <source>
        <strain evidence="3">cv. Jeju island</strain>
        <tissue evidence="2">Leaf</tissue>
    </source>
</reference>
<sequence>MHQPKKNRKLPNSPRFFFLVQFSPPFFHAAGHLAQSLAKQPSSKAFVGVLDLSIEVEPNGEAKWFIVRVHSNEIQNALKSQEAEKHPSDMVVSKALVAKIDRPIGIVSFQTAKDSNNVLNSWATNLEKLLDLVEKSCHQIHKETMVHKAARKV</sequence>
<accession>A0A314YVC1</accession>
<gene>
    <name evidence="2" type="ORF">Pyn_24462</name>
</gene>
<dbReference type="AlphaFoldDB" id="A0A314YVC1"/>
<dbReference type="Pfam" id="PF18098">
    <property type="entry name" value="RPN5_C"/>
    <property type="match status" value="1"/>
</dbReference>
<keyword evidence="2" id="KW-0647">Proteasome</keyword>
<dbReference type="GO" id="GO:0005737">
    <property type="term" value="C:cytoplasm"/>
    <property type="evidence" value="ECO:0007669"/>
    <property type="project" value="TreeGrafter"/>
</dbReference>
<evidence type="ECO:0000313" key="3">
    <source>
        <dbReference type="Proteomes" id="UP000250321"/>
    </source>
</evidence>
<comment type="caution">
    <text evidence="2">The sequence shown here is derived from an EMBL/GenBank/DDBJ whole genome shotgun (WGS) entry which is preliminary data.</text>
</comment>
<name>A0A314YVC1_PRUYE</name>
<dbReference type="InterPro" id="IPR040134">
    <property type="entry name" value="PSMD12/CSN4"/>
</dbReference>
<evidence type="ECO:0000313" key="2">
    <source>
        <dbReference type="EMBL" id="PQQ09114.1"/>
    </source>
</evidence>
<dbReference type="GO" id="GO:0008541">
    <property type="term" value="C:proteasome regulatory particle, lid subcomplex"/>
    <property type="evidence" value="ECO:0007669"/>
    <property type="project" value="TreeGrafter"/>
</dbReference>
<protein>
    <submittedName>
        <fullName evidence="2">26S proteasome non-ATPase regulatory subunit 12 homolog A</fullName>
    </submittedName>
</protein>
<proteinExistence type="predicted"/>
<dbReference type="PANTHER" id="PTHR10855">
    <property type="entry name" value="26S PROTEASOME NON-ATPASE REGULATORY SUBUNIT 12/COP9 SIGNALOSOME COMPLEX SUBUNIT 4"/>
    <property type="match status" value="1"/>
</dbReference>
<dbReference type="OrthoDB" id="268763at2759"/>
<dbReference type="STRING" id="2094558.A0A314YVC1"/>
<dbReference type="InterPro" id="IPR040896">
    <property type="entry name" value="RPN5_C"/>
</dbReference>
<dbReference type="PANTHER" id="PTHR10855:SF1">
    <property type="entry name" value="26S PROTEASOME NON-ATPASE REGULATORY SUBUNIT 12"/>
    <property type="match status" value="1"/>
</dbReference>
<dbReference type="Proteomes" id="UP000250321">
    <property type="component" value="Unassembled WGS sequence"/>
</dbReference>
<evidence type="ECO:0000259" key="1">
    <source>
        <dbReference type="Pfam" id="PF18098"/>
    </source>
</evidence>
<dbReference type="EMBL" id="PJQY01000643">
    <property type="protein sequence ID" value="PQQ09114.1"/>
    <property type="molecule type" value="Genomic_DNA"/>
</dbReference>
<keyword evidence="3" id="KW-1185">Reference proteome</keyword>